<dbReference type="PANTHER" id="PTHR33529">
    <property type="entry name" value="SLR0882 PROTEIN-RELATED"/>
    <property type="match status" value="1"/>
</dbReference>
<dbReference type="InterPro" id="IPR030923">
    <property type="entry name" value="LptG"/>
</dbReference>
<gene>
    <name evidence="10" type="ORF">GCM10011613_11710</name>
</gene>
<dbReference type="Pfam" id="PF03739">
    <property type="entry name" value="LptF_LptG"/>
    <property type="match status" value="1"/>
</dbReference>
<feature type="transmembrane region" description="Helical" evidence="9">
    <location>
        <begin position="301"/>
        <end position="318"/>
    </location>
</feature>
<sequence>MRKISRYVFMSVFNATALTLFVFIALFFIFTLIEQLQGLRGNYTALEALINVVLRIPTYLNVLIPFSCLVGCLAGLGALATSSELTIIRASGVSTKHILWLALRPTIVFMLLQFWVGEYVAPYSEQMAVNRKAIAQGYSVKQSQQKLWNHESNEFMHFNAVLPSGVIYGLSRYQLNEEHQLVAASFSKQAIYQGDHWQEEDVAITHLEADSTRIENTASRRWDTQLTPDLLNVLVLDPDNLSIRNLYYYNNYLRDQHIENNDYSLAFWKKALEPLATASLVLIAISFIFGPLRSVTMGQRVFTGVIVGLAFLIAQRLFGPSSLVFGFSPAFAVLCPILICIGIGLFLLRKAR</sequence>
<evidence type="ECO:0000256" key="2">
    <source>
        <dbReference type="ARBA" id="ARBA00004651"/>
    </source>
</evidence>
<comment type="subcellular location">
    <subcellularLocation>
        <location evidence="2">Cell membrane</location>
        <topology evidence="2">Multi-pass membrane protein</topology>
    </subcellularLocation>
</comment>
<proteinExistence type="inferred from homology"/>
<feature type="transmembrane region" description="Helical" evidence="9">
    <location>
        <begin position="12"/>
        <end position="33"/>
    </location>
</feature>
<comment type="function">
    <text evidence="1">Part of the ABC transporter complex LptBFG involved in the translocation of lipopolysaccharide (LPS) from the inner membrane to the outer membrane.</text>
</comment>
<organism evidence="10 11">
    <name type="scientific">Cellvibrio zantedeschiae</name>
    <dbReference type="NCBI Taxonomy" id="1237077"/>
    <lineage>
        <taxon>Bacteria</taxon>
        <taxon>Pseudomonadati</taxon>
        <taxon>Pseudomonadota</taxon>
        <taxon>Gammaproteobacteria</taxon>
        <taxon>Cellvibrionales</taxon>
        <taxon>Cellvibrionaceae</taxon>
        <taxon>Cellvibrio</taxon>
    </lineage>
</organism>
<comment type="similarity">
    <text evidence="3">Belongs to the LptF/LptG family.</text>
</comment>
<feature type="transmembrane region" description="Helical" evidence="9">
    <location>
        <begin position="324"/>
        <end position="348"/>
    </location>
</feature>
<dbReference type="RefSeq" id="WP_189416682.1">
    <property type="nucleotide sequence ID" value="NZ_BMYZ01000001.1"/>
</dbReference>
<feature type="transmembrane region" description="Helical" evidence="9">
    <location>
        <begin position="271"/>
        <end position="289"/>
    </location>
</feature>
<evidence type="ECO:0000256" key="6">
    <source>
        <dbReference type="ARBA" id="ARBA00022989"/>
    </source>
</evidence>
<keyword evidence="5 9" id="KW-0812">Transmembrane</keyword>
<reference evidence="11" key="1">
    <citation type="journal article" date="2019" name="Int. J. Syst. Evol. Microbiol.">
        <title>The Global Catalogue of Microorganisms (GCM) 10K type strain sequencing project: providing services to taxonomists for standard genome sequencing and annotation.</title>
        <authorList>
            <consortium name="The Broad Institute Genomics Platform"/>
            <consortium name="The Broad Institute Genome Sequencing Center for Infectious Disease"/>
            <person name="Wu L."/>
            <person name="Ma J."/>
        </authorList>
    </citation>
    <scope>NUCLEOTIDE SEQUENCE [LARGE SCALE GENOMIC DNA]</scope>
    <source>
        <strain evidence="11">KCTC 32239</strain>
    </source>
</reference>
<evidence type="ECO:0000256" key="4">
    <source>
        <dbReference type="ARBA" id="ARBA00022475"/>
    </source>
</evidence>
<keyword evidence="7 9" id="KW-0472">Membrane</keyword>
<feature type="transmembrane region" description="Helical" evidence="9">
    <location>
        <begin position="62"/>
        <end position="86"/>
    </location>
</feature>
<dbReference type="InterPro" id="IPR005495">
    <property type="entry name" value="LptG/LptF_permease"/>
</dbReference>
<evidence type="ECO:0000313" key="10">
    <source>
        <dbReference type="EMBL" id="GGY69054.1"/>
    </source>
</evidence>
<evidence type="ECO:0000256" key="3">
    <source>
        <dbReference type="ARBA" id="ARBA00007725"/>
    </source>
</evidence>
<keyword evidence="6 9" id="KW-1133">Transmembrane helix</keyword>
<evidence type="ECO:0000256" key="1">
    <source>
        <dbReference type="ARBA" id="ARBA00002265"/>
    </source>
</evidence>
<name>A0ABQ3AWI2_9GAMM</name>
<evidence type="ECO:0000256" key="9">
    <source>
        <dbReference type="SAM" id="Phobius"/>
    </source>
</evidence>
<comment type="caution">
    <text evidence="10">The sequence shown here is derived from an EMBL/GenBank/DDBJ whole genome shotgun (WGS) entry which is preliminary data.</text>
</comment>
<keyword evidence="4" id="KW-1003">Cell membrane</keyword>
<keyword evidence="11" id="KW-1185">Reference proteome</keyword>
<feature type="transmembrane region" description="Helical" evidence="9">
    <location>
        <begin position="98"/>
        <end position="116"/>
    </location>
</feature>
<evidence type="ECO:0000256" key="8">
    <source>
        <dbReference type="ARBA" id="ARBA00026081"/>
    </source>
</evidence>
<comment type="subunit">
    <text evidence="8">Component of the lipopolysaccharide transport and assembly complex. The LptBFG transporter is composed of two ATP-binding proteins (LptB) and two transmembrane proteins (LptF and LptG).</text>
</comment>
<dbReference type="NCBIfam" id="TIGR04408">
    <property type="entry name" value="LptG_lptG"/>
    <property type="match status" value="1"/>
</dbReference>
<accession>A0ABQ3AWI2</accession>
<dbReference type="EMBL" id="BMYZ01000001">
    <property type="protein sequence ID" value="GGY69054.1"/>
    <property type="molecule type" value="Genomic_DNA"/>
</dbReference>
<evidence type="ECO:0000313" key="11">
    <source>
        <dbReference type="Proteomes" id="UP000619761"/>
    </source>
</evidence>
<evidence type="ECO:0000256" key="7">
    <source>
        <dbReference type="ARBA" id="ARBA00023136"/>
    </source>
</evidence>
<evidence type="ECO:0000256" key="5">
    <source>
        <dbReference type="ARBA" id="ARBA00022692"/>
    </source>
</evidence>
<protein>
    <submittedName>
        <fullName evidence="10">LPS export ABC transporter permease LptG</fullName>
    </submittedName>
</protein>
<dbReference type="Proteomes" id="UP000619761">
    <property type="component" value="Unassembled WGS sequence"/>
</dbReference>
<dbReference type="PANTHER" id="PTHR33529:SF2">
    <property type="entry name" value="LIPOPOLYSACCHARIDE EXPORT SYSTEM PERMEASE PROTEIN LPTG"/>
    <property type="match status" value="1"/>
</dbReference>